<dbReference type="EMBL" id="MHSA01000021">
    <property type="protein sequence ID" value="OHA33894.1"/>
    <property type="molecule type" value="Genomic_DNA"/>
</dbReference>
<evidence type="ECO:0000313" key="3">
    <source>
        <dbReference type="Proteomes" id="UP000177797"/>
    </source>
</evidence>
<keyword evidence="1" id="KW-1133">Transmembrane helix</keyword>
<dbReference type="Pfam" id="PF12666">
    <property type="entry name" value="PrgI"/>
    <property type="match status" value="1"/>
</dbReference>
<sequence>MRYQTPQFIDIEDRLFGPLTVKQFIYLVGGAGLSFILYRFLPFIVAILIIAPVAALALALAFWKINNKPFVFVLESAIRYYLSEKLYLWRKVPRAPSAKSPAQNTNPPTIPKLTEGKLKDLTWTLDISHTTTRK</sequence>
<organism evidence="2 3">
    <name type="scientific">Candidatus Taylorbacteria bacterium RIFCSPLOWO2_01_FULL_48_100</name>
    <dbReference type="NCBI Taxonomy" id="1802322"/>
    <lineage>
        <taxon>Bacteria</taxon>
        <taxon>Candidatus Tayloriibacteriota</taxon>
    </lineage>
</organism>
<dbReference type="AlphaFoldDB" id="A0A1G2NCS7"/>
<name>A0A1G2NCS7_9BACT</name>
<proteinExistence type="predicted"/>
<protein>
    <recommendedName>
        <fullName evidence="4">PrgI family protein</fullName>
    </recommendedName>
</protein>
<reference evidence="2 3" key="1">
    <citation type="journal article" date="2016" name="Nat. Commun.">
        <title>Thousands of microbial genomes shed light on interconnected biogeochemical processes in an aquifer system.</title>
        <authorList>
            <person name="Anantharaman K."/>
            <person name="Brown C.T."/>
            <person name="Hug L.A."/>
            <person name="Sharon I."/>
            <person name="Castelle C.J."/>
            <person name="Probst A.J."/>
            <person name="Thomas B.C."/>
            <person name="Singh A."/>
            <person name="Wilkins M.J."/>
            <person name="Karaoz U."/>
            <person name="Brodie E.L."/>
            <person name="Williams K.H."/>
            <person name="Hubbard S.S."/>
            <person name="Banfield J.F."/>
        </authorList>
    </citation>
    <scope>NUCLEOTIDE SEQUENCE [LARGE SCALE GENOMIC DNA]</scope>
</reference>
<feature type="transmembrane region" description="Helical" evidence="1">
    <location>
        <begin position="21"/>
        <end position="38"/>
    </location>
</feature>
<keyword evidence="1" id="KW-0472">Membrane</keyword>
<feature type="transmembrane region" description="Helical" evidence="1">
    <location>
        <begin position="44"/>
        <end position="63"/>
    </location>
</feature>
<comment type="caution">
    <text evidence="2">The sequence shown here is derived from an EMBL/GenBank/DDBJ whole genome shotgun (WGS) entry which is preliminary data.</text>
</comment>
<evidence type="ECO:0008006" key="4">
    <source>
        <dbReference type="Google" id="ProtNLM"/>
    </source>
</evidence>
<evidence type="ECO:0000313" key="2">
    <source>
        <dbReference type="EMBL" id="OHA33894.1"/>
    </source>
</evidence>
<evidence type="ECO:0000256" key="1">
    <source>
        <dbReference type="SAM" id="Phobius"/>
    </source>
</evidence>
<gene>
    <name evidence="2" type="ORF">A2938_02620</name>
</gene>
<dbReference type="Proteomes" id="UP000177797">
    <property type="component" value="Unassembled WGS sequence"/>
</dbReference>
<keyword evidence="1" id="KW-0812">Transmembrane</keyword>
<accession>A0A1G2NCS7</accession>
<dbReference type="InterPro" id="IPR024414">
    <property type="entry name" value="Uncharacterised_PrgI"/>
</dbReference>